<name>A0A160MAP4_9BACI</name>
<dbReference type="Proteomes" id="UP000077856">
    <property type="component" value="Chromosome"/>
</dbReference>
<proteinExistence type="predicted"/>
<reference evidence="1 2" key="1">
    <citation type="submission" date="2016-04" db="EMBL/GenBank/DDBJ databases">
        <title>Complete genome sequence of Bacillus oceanisediminis strain 2691.</title>
        <authorList>
            <person name="Jeong H."/>
            <person name="Kim H.J."/>
            <person name="Lee D.-W."/>
        </authorList>
    </citation>
    <scope>NUCLEOTIDE SEQUENCE [LARGE SCALE GENOMIC DNA]</scope>
    <source>
        <strain evidence="1 2">2691</strain>
    </source>
</reference>
<dbReference type="RefSeq" id="WP_019381935.1">
    <property type="nucleotide sequence ID" value="NZ_CP015506.1"/>
</dbReference>
<accession>A0A160MAP4</accession>
<dbReference type="EMBL" id="CP015506">
    <property type="protein sequence ID" value="AND39614.1"/>
    <property type="molecule type" value="Genomic_DNA"/>
</dbReference>
<dbReference type="AlphaFoldDB" id="A0A160MAP4"/>
<evidence type="ECO:0000313" key="2">
    <source>
        <dbReference type="Proteomes" id="UP000077856"/>
    </source>
</evidence>
<evidence type="ECO:0000313" key="1">
    <source>
        <dbReference type="EMBL" id="AND39614.1"/>
    </source>
</evidence>
<organism evidence="1 2">
    <name type="scientific">Cytobacillus oceanisediminis 2691</name>
    <dbReference type="NCBI Taxonomy" id="1196031"/>
    <lineage>
        <taxon>Bacteria</taxon>
        <taxon>Bacillati</taxon>
        <taxon>Bacillota</taxon>
        <taxon>Bacilli</taxon>
        <taxon>Bacillales</taxon>
        <taxon>Bacillaceae</taxon>
        <taxon>Cytobacillus</taxon>
    </lineage>
</organism>
<sequence length="127" mass="14238">MALSITDADVYISANVLDIDDWMDADESRKQRLLNVANRTLVNRYSNYVIPDNAVYEFAARLSVLFNDTNKMQQYGVKQFSMKGISMAFDGKVSDDYSVFIPANVLTMIGEANGVVLSARRIGRSVR</sequence>
<dbReference type="eggNOG" id="ENOG5033EYZ">
    <property type="taxonomic scope" value="Bacteria"/>
</dbReference>
<dbReference type="KEGG" id="bon:A361_10855"/>
<dbReference type="STRING" id="1196031.A361_10855"/>
<gene>
    <name evidence="1" type="ORF">A361_10855</name>
</gene>
<protein>
    <submittedName>
        <fullName evidence="1">Uncharacterized protein</fullName>
    </submittedName>
</protein>